<dbReference type="PANTHER" id="PTHR12429">
    <property type="entry name" value="NEURALIZED"/>
    <property type="match status" value="1"/>
</dbReference>
<organism evidence="2 3">
    <name type="scientific">Megaselia scalaris</name>
    <name type="common">Humpbacked fly</name>
    <name type="synonym">Phora scalaris</name>
    <dbReference type="NCBI Taxonomy" id="36166"/>
    <lineage>
        <taxon>Eukaryota</taxon>
        <taxon>Metazoa</taxon>
        <taxon>Ecdysozoa</taxon>
        <taxon>Arthropoda</taxon>
        <taxon>Hexapoda</taxon>
        <taxon>Insecta</taxon>
        <taxon>Pterygota</taxon>
        <taxon>Neoptera</taxon>
        <taxon>Endopterygota</taxon>
        <taxon>Diptera</taxon>
        <taxon>Brachycera</taxon>
        <taxon>Muscomorpha</taxon>
        <taxon>Platypezoidea</taxon>
        <taxon>Phoridae</taxon>
        <taxon>Megaseliini</taxon>
        <taxon>Megaselia</taxon>
    </lineage>
</organism>
<dbReference type="GO" id="GO:0061630">
    <property type="term" value="F:ubiquitin protein ligase activity"/>
    <property type="evidence" value="ECO:0007669"/>
    <property type="project" value="TreeGrafter"/>
</dbReference>
<dbReference type="EnsemblMetazoa" id="MESCA010546-RA">
    <property type="protein sequence ID" value="MESCA010546-PA"/>
    <property type="gene ID" value="MESCA010546"/>
</dbReference>
<reference evidence="2" key="2">
    <citation type="submission" date="2015-06" db="UniProtKB">
        <authorList>
            <consortium name="EnsemblMetazoa"/>
        </authorList>
    </citation>
    <scope>IDENTIFICATION</scope>
</reference>
<dbReference type="Gene3D" id="2.60.120.920">
    <property type="match status" value="1"/>
</dbReference>
<evidence type="ECO:0000259" key="1">
    <source>
        <dbReference type="PROSITE" id="PS51065"/>
    </source>
</evidence>
<dbReference type="PANTHER" id="PTHR12429:SF6">
    <property type="entry name" value="PROTEIN NEURALIZED"/>
    <property type="match status" value="1"/>
</dbReference>
<dbReference type="PROSITE" id="PS51065">
    <property type="entry name" value="NHR"/>
    <property type="match status" value="1"/>
</dbReference>
<dbReference type="EMBL" id="CAQQ02171780">
    <property type="status" value="NOT_ANNOTATED_CDS"/>
    <property type="molecule type" value="Genomic_DNA"/>
</dbReference>
<dbReference type="Pfam" id="PF07177">
    <property type="entry name" value="Neuralized"/>
    <property type="match status" value="1"/>
</dbReference>
<dbReference type="InterPro" id="IPR043136">
    <property type="entry name" value="B30.2/SPRY_sf"/>
</dbReference>
<proteinExistence type="predicted"/>
<name>T1H2U1_MEGSC</name>
<keyword evidence="3" id="KW-1185">Reference proteome</keyword>
<dbReference type="SMART" id="SM00588">
    <property type="entry name" value="NEUZ"/>
    <property type="match status" value="1"/>
</dbReference>
<sequence>MMVQEHEMESIMPSMQSLNIAGESETTAIPPIRYNNSNRLIPVPFHSTKAIGEKIIVQILKTEAMYVGTLALGLTSCNPASLNPNDLPDDSDCLLDRPEYWVVTKDIASTPQRGDEIAFSVTPTGEVTISKNCGPAVIVMHVDISLQLWAFLDVYGSTESIR</sequence>
<reference evidence="3" key="1">
    <citation type="submission" date="2013-02" db="EMBL/GenBank/DDBJ databases">
        <authorList>
            <person name="Hughes D."/>
        </authorList>
    </citation>
    <scope>NUCLEOTIDE SEQUENCE</scope>
    <source>
        <strain>Durham</strain>
        <strain evidence="3">NC isolate 2 -- Noor lab</strain>
    </source>
</reference>
<evidence type="ECO:0000313" key="2">
    <source>
        <dbReference type="EnsemblMetazoa" id="MESCA010546-PA"/>
    </source>
</evidence>
<dbReference type="InterPro" id="IPR037962">
    <property type="entry name" value="Neuralized"/>
</dbReference>
<dbReference type="InterPro" id="IPR006573">
    <property type="entry name" value="NHR_dom"/>
</dbReference>
<dbReference type="Proteomes" id="UP000015102">
    <property type="component" value="Unassembled WGS sequence"/>
</dbReference>
<accession>T1H2U1</accession>
<dbReference type="AlphaFoldDB" id="T1H2U1"/>
<dbReference type="STRING" id="36166.T1H2U1"/>
<dbReference type="HOGENOM" id="CLU_1639622_0_0_1"/>
<protein>
    <recommendedName>
        <fullName evidence="1">NHR domain-containing protein</fullName>
    </recommendedName>
</protein>
<feature type="domain" description="NHR" evidence="1">
    <location>
        <begin position="8"/>
        <end position="162"/>
    </location>
</feature>
<evidence type="ECO:0000313" key="3">
    <source>
        <dbReference type="Proteomes" id="UP000015102"/>
    </source>
</evidence>
<dbReference type="EMBL" id="CAQQ02171781">
    <property type="status" value="NOT_ANNOTATED_CDS"/>
    <property type="molecule type" value="Genomic_DNA"/>
</dbReference>